<gene>
    <name evidence="2" type="ORF">N0V87_002647</name>
</gene>
<dbReference type="AlphaFoldDB" id="A0A9W8X4E8"/>
<keyword evidence="3" id="KW-1185">Reference proteome</keyword>
<feature type="region of interest" description="Disordered" evidence="1">
    <location>
        <begin position="102"/>
        <end position="384"/>
    </location>
</feature>
<feature type="compositionally biased region" description="Basic and acidic residues" evidence="1">
    <location>
        <begin position="183"/>
        <end position="208"/>
    </location>
</feature>
<dbReference type="EMBL" id="JAPEUV010000017">
    <property type="protein sequence ID" value="KAJ4340355.1"/>
    <property type="molecule type" value="Genomic_DNA"/>
</dbReference>
<organism evidence="2 3">
    <name type="scientific">Didymella glomerata</name>
    <dbReference type="NCBI Taxonomy" id="749621"/>
    <lineage>
        <taxon>Eukaryota</taxon>
        <taxon>Fungi</taxon>
        <taxon>Dikarya</taxon>
        <taxon>Ascomycota</taxon>
        <taxon>Pezizomycotina</taxon>
        <taxon>Dothideomycetes</taxon>
        <taxon>Pleosporomycetidae</taxon>
        <taxon>Pleosporales</taxon>
        <taxon>Pleosporineae</taxon>
        <taxon>Didymellaceae</taxon>
        <taxon>Didymella</taxon>
    </lineage>
</organism>
<feature type="compositionally biased region" description="Low complexity" evidence="1">
    <location>
        <begin position="113"/>
        <end position="124"/>
    </location>
</feature>
<reference evidence="2" key="1">
    <citation type="submission" date="2022-10" db="EMBL/GenBank/DDBJ databases">
        <title>Tapping the CABI collections for fungal endophytes: first genome assemblies for Collariella, Neodidymelliopsis, Ascochyta clinopodiicola, Didymella pomorum, Didymosphaeria variabile, Neocosmospora piperis and Neocucurbitaria cava.</title>
        <authorList>
            <person name="Hill R."/>
        </authorList>
    </citation>
    <scope>NUCLEOTIDE SEQUENCE</scope>
    <source>
        <strain evidence="2">IMI 360193</strain>
    </source>
</reference>
<evidence type="ECO:0000313" key="2">
    <source>
        <dbReference type="EMBL" id="KAJ4340355.1"/>
    </source>
</evidence>
<feature type="region of interest" description="Disordered" evidence="1">
    <location>
        <begin position="1"/>
        <end position="25"/>
    </location>
</feature>
<comment type="caution">
    <text evidence="2">The sequence shown here is derived from an EMBL/GenBank/DDBJ whole genome shotgun (WGS) entry which is preliminary data.</text>
</comment>
<accession>A0A9W8X4E8</accession>
<protein>
    <submittedName>
        <fullName evidence="2">Uncharacterized protein</fullName>
    </submittedName>
</protein>
<proteinExistence type="predicted"/>
<dbReference type="Proteomes" id="UP001140562">
    <property type="component" value="Unassembled WGS sequence"/>
</dbReference>
<dbReference type="OrthoDB" id="284473at2759"/>
<feature type="compositionally biased region" description="Polar residues" evidence="1">
    <location>
        <begin position="544"/>
        <end position="553"/>
    </location>
</feature>
<feature type="compositionally biased region" description="Polar residues" evidence="1">
    <location>
        <begin position="268"/>
        <end position="277"/>
    </location>
</feature>
<feature type="compositionally biased region" description="Basic and acidic residues" evidence="1">
    <location>
        <begin position="475"/>
        <end position="484"/>
    </location>
</feature>
<feature type="compositionally biased region" description="Basic and acidic residues" evidence="1">
    <location>
        <begin position="412"/>
        <end position="440"/>
    </location>
</feature>
<sequence>MSGPEPPDVPTTRSLKRKSLSRDDQDQLEELDRIFKRTKAVVPRTPYVLSTPSMDPYRYHSQQEANAWMIGHLWKHNEEHMQYRTYLFREPCQDCFELVAGEDDEPEPERPKSQASQASNTASQGPKKKISLSAYKNKQANGVITPTSGSKLASPNLPPTNPSTAHTNGVKQPERQPAPAQKPLEHKTQKQPSTEDRNKRKADNESQKTVRHPLPPRPPPTDTKRVEDEDSRPVDKSSPSNSTPHGLPPMLSPVHEPLSNPYGLPNILSPTLPSSVQAELDRLEQQRSRAVSSASASSTEPKSQSSSVVVVKEKEQEQGKEREKEMQKEMQKEREKEREKKKERERLQVADKTVKAEQRIRSVSVGGKSPYTAPPAKEEEKKKSKVIILKFSKAGRATLKQILRLPPKRRAPPAEKKETQEAPKESPVKIRTKVVEEPVQKKVKPIPKIAARRFDPSATSTPVPSTKPGATATKTAEKRPRVDDDASLAAPVKRQRALSSQDRPNTPTPQATSSPAPSSKSSAQKSQSQYETPKKEHKAVNMLRTGSSESQEATPGRSGGTPASARPDTRSAPTSAPLNGKKQAEISLMATSSMKLNQMGRALKHEATKILTEKGNKLTKQDEKRAAVTNLECILSYMAAYYAQDLSLNYRGRAGEVEQTWKTLLPLCLSYARFTKDFAHLDGLRSYLSSVIASTICTLISQRASSTKAHDSPQDVAHAQLAKDHTSLAENFSLLADHTKKMAAHFQDARVALPLEDLQTLYKRTWAGRETSTKLMKEPEKVSGARMSGPYFLPISVDTTPIQAVRFGLKFLHEYCEKEGLKYSLRVNLDQPS</sequence>
<evidence type="ECO:0000256" key="1">
    <source>
        <dbReference type="SAM" id="MobiDB-lite"/>
    </source>
</evidence>
<feature type="compositionally biased region" description="Basic and acidic residues" evidence="1">
    <location>
        <begin position="222"/>
        <end position="235"/>
    </location>
</feature>
<feature type="region of interest" description="Disordered" evidence="1">
    <location>
        <begin position="398"/>
        <end position="582"/>
    </location>
</feature>
<feature type="compositionally biased region" description="Polar residues" evidence="1">
    <location>
        <begin position="134"/>
        <end position="153"/>
    </location>
</feature>
<feature type="compositionally biased region" description="Basic and acidic residues" evidence="1">
    <location>
        <begin position="311"/>
        <end position="360"/>
    </location>
</feature>
<feature type="compositionally biased region" description="Low complexity" evidence="1">
    <location>
        <begin position="508"/>
        <end position="529"/>
    </location>
</feature>
<feature type="compositionally biased region" description="Low complexity" evidence="1">
    <location>
        <begin position="288"/>
        <end position="309"/>
    </location>
</feature>
<name>A0A9W8X4E8_9PLEO</name>
<evidence type="ECO:0000313" key="3">
    <source>
        <dbReference type="Proteomes" id="UP001140562"/>
    </source>
</evidence>